<evidence type="ECO:0000313" key="1">
    <source>
        <dbReference type="EMBL" id="MDI3386711.1"/>
    </source>
</evidence>
<dbReference type="RefSeq" id="WP_282512871.1">
    <property type="nucleotide sequence ID" value="NZ_JASCIR010000007.1"/>
</dbReference>
<proteinExistence type="predicted"/>
<organism evidence="1 2">
    <name type="scientific">Streptomyces solicavernae</name>
    <dbReference type="NCBI Taxonomy" id="3043614"/>
    <lineage>
        <taxon>Bacteria</taxon>
        <taxon>Bacillati</taxon>
        <taxon>Actinomycetota</taxon>
        <taxon>Actinomycetes</taxon>
        <taxon>Kitasatosporales</taxon>
        <taxon>Streptomycetaceae</taxon>
        <taxon>Streptomyces</taxon>
    </lineage>
</organism>
<gene>
    <name evidence="1" type="ORF">QIS99_10910</name>
</gene>
<dbReference type="Proteomes" id="UP001224661">
    <property type="component" value="Unassembled WGS sequence"/>
</dbReference>
<evidence type="ECO:0000313" key="2">
    <source>
        <dbReference type="Proteomes" id="UP001224661"/>
    </source>
</evidence>
<dbReference type="Pfam" id="PF19458">
    <property type="entry name" value="DUF5995"/>
    <property type="match status" value="1"/>
</dbReference>
<name>A0ABT6RSR0_9ACTN</name>
<comment type="caution">
    <text evidence="1">The sequence shown here is derived from an EMBL/GenBank/DDBJ whole genome shotgun (WGS) entry which is preliminary data.</text>
</comment>
<sequence length="225" mass="24638">MALSGQVGTGTVEAEKVRARERVPGGDRPRCDGVAEFHRAYLTVSVKSCGTEPAPLHTRLAERYAAALDSARRGPRPPAAWRPLFQYRHHPGVRPLQFALAGLNAHIGYDLALAVVDTCHALGCEPAAVEGEFDRAGDRLAALEEHILDDLAPGPDLLQIADPLTHLLGCWNLERARDAAWSAARVLWGLRELPDLAEEFRQRTDSGVGLVGHCLLTPWRCPPWR</sequence>
<dbReference type="InterPro" id="IPR046037">
    <property type="entry name" value="DUF5995"/>
</dbReference>
<protein>
    <submittedName>
        <fullName evidence="1">DUF5995 family protein</fullName>
    </submittedName>
</protein>
<keyword evidence="2" id="KW-1185">Reference proteome</keyword>
<accession>A0ABT6RSR0</accession>
<reference evidence="1 2" key="1">
    <citation type="submission" date="2023-05" db="EMBL/GenBank/DDBJ databases">
        <title>Draft genome sequence of Streptomyces sp. B-S-A8 isolated from a cave soil in Thailand.</title>
        <authorList>
            <person name="Chamroensaksri N."/>
            <person name="Muangham S."/>
        </authorList>
    </citation>
    <scope>NUCLEOTIDE SEQUENCE [LARGE SCALE GENOMIC DNA]</scope>
    <source>
        <strain evidence="1 2">B-S-A8</strain>
    </source>
</reference>
<dbReference type="EMBL" id="JASCIR010000007">
    <property type="protein sequence ID" value="MDI3386711.1"/>
    <property type="molecule type" value="Genomic_DNA"/>
</dbReference>